<dbReference type="KEGG" id="cko:CKO_00106"/>
<organism evidence="1 2">
    <name type="scientific">Citrobacter koseri (strain ATCC BAA-895 / CDC 4225-83 / SGSC4696)</name>
    <dbReference type="NCBI Taxonomy" id="290338"/>
    <lineage>
        <taxon>Bacteria</taxon>
        <taxon>Pseudomonadati</taxon>
        <taxon>Pseudomonadota</taxon>
        <taxon>Gammaproteobacteria</taxon>
        <taxon>Enterobacterales</taxon>
        <taxon>Enterobacteriaceae</taxon>
        <taxon>Citrobacter</taxon>
    </lineage>
</organism>
<reference evidence="1 2" key="1">
    <citation type="submission" date="2007-08" db="EMBL/GenBank/DDBJ databases">
        <authorList>
            <consortium name="The Citrobacter koseri Genome Sequencing Project"/>
            <person name="McClelland M."/>
            <person name="Sanderson E.K."/>
            <person name="Porwollik S."/>
            <person name="Spieth J."/>
            <person name="Clifton W.S."/>
            <person name="Latreille P."/>
            <person name="Courtney L."/>
            <person name="Wang C."/>
            <person name="Pepin K."/>
            <person name="Bhonagiri V."/>
            <person name="Nash W."/>
            <person name="Johnson M."/>
            <person name="Thiruvilangam P."/>
            <person name="Wilson R."/>
        </authorList>
    </citation>
    <scope>NUCLEOTIDE SEQUENCE [LARGE SCALE GENOMIC DNA]</scope>
    <source>
        <strain evidence="2">ATCC BAA-895 / CDC 4225-83 / SGSC4696</strain>
    </source>
</reference>
<dbReference type="Proteomes" id="UP000008148">
    <property type="component" value="Chromosome"/>
</dbReference>
<protein>
    <submittedName>
        <fullName evidence="1">Uncharacterized protein</fullName>
    </submittedName>
</protein>
<dbReference type="HOGENOM" id="CLU_2599705_0_0_6"/>
<evidence type="ECO:0000313" key="2">
    <source>
        <dbReference type="Proteomes" id="UP000008148"/>
    </source>
</evidence>
<sequence length="79" mass="9012">MRELCCIKNQEYPARSLTFGAYSGNFIAFSKYALLFGSVLAKNHRCEKKMGVAAVYEAKSENFSFPVFCIKNNDFLLNR</sequence>
<name>A8ACR7_CITK8</name>
<evidence type="ECO:0000313" key="1">
    <source>
        <dbReference type="EMBL" id="ABV11280.1"/>
    </source>
</evidence>
<gene>
    <name evidence="1" type="ordered locus">CKO_00106</name>
</gene>
<keyword evidence="2" id="KW-1185">Reference proteome</keyword>
<dbReference type="EMBL" id="CP000822">
    <property type="protein sequence ID" value="ABV11280.1"/>
    <property type="molecule type" value="Genomic_DNA"/>
</dbReference>
<dbReference type="AlphaFoldDB" id="A8ACR7"/>
<proteinExistence type="predicted"/>
<accession>A8ACR7</accession>